<evidence type="ECO:0000259" key="1">
    <source>
        <dbReference type="Pfam" id="PF13454"/>
    </source>
</evidence>
<name>A0ABM7XYF2_9PROT</name>
<gene>
    <name evidence="2" type="ORF">Rmf_04560</name>
</gene>
<dbReference type="PANTHER" id="PTHR40254">
    <property type="entry name" value="BLR0577 PROTEIN"/>
    <property type="match status" value="1"/>
</dbReference>
<dbReference type="Gene3D" id="3.50.50.60">
    <property type="entry name" value="FAD/NAD(P)-binding domain"/>
    <property type="match status" value="1"/>
</dbReference>
<dbReference type="InterPro" id="IPR052189">
    <property type="entry name" value="L-asp_N-monooxygenase_NS-form"/>
</dbReference>
<dbReference type="EMBL" id="AP025637">
    <property type="protein sequence ID" value="BDG70527.1"/>
    <property type="molecule type" value="Genomic_DNA"/>
</dbReference>
<proteinExistence type="predicted"/>
<reference evidence="2 3" key="1">
    <citation type="journal article" date="2016" name="Microbes Environ.">
        <title>Phylogenetically diverse aerobic anoxygenic phototrophic bacteria isolated from epilithic biofilms in Tama river, Japan.</title>
        <authorList>
            <person name="Hirose S."/>
            <person name="Matsuura K."/>
            <person name="Haruta S."/>
        </authorList>
    </citation>
    <scope>NUCLEOTIDE SEQUENCE [LARGE SCALE GENOMIC DNA]</scope>
    <source>
        <strain evidence="2 3">S08</strain>
    </source>
</reference>
<protein>
    <recommendedName>
        <fullName evidence="1">FAD-dependent urate hydroxylase HpyO/Asp monooxygenase CreE-like FAD/NAD(P)-binding domain-containing protein</fullName>
    </recommendedName>
</protein>
<feature type="domain" description="FAD-dependent urate hydroxylase HpyO/Asp monooxygenase CreE-like FAD/NAD(P)-binding" evidence="1">
    <location>
        <begin position="7"/>
        <end position="160"/>
    </location>
</feature>
<dbReference type="PANTHER" id="PTHR40254:SF1">
    <property type="entry name" value="BLR0577 PROTEIN"/>
    <property type="match status" value="1"/>
</dbReference>
<accession>A0ABM7XYF2</accession>
<dbReference type="RefSeq" id="WP_244457853.1">
    <property type="nucleotide sequence ID" value="NZ_AP025637.1"/>
</dbReference>
<dbReference type="Pfam" id="PF13454">
    <property type="entry name" value="NAD_binding_9"/>
    <property type="match status" value="1"/>
</dbReference>
<evidence type="ECO:0000313" key="2">
    <source>
        <dbReference type="EMBL" id="BDG70527.1"/>
    </source>
</evidence>
<keyword evidence="3" id="KW-1185">Reference proteome</keyword>
<evidence type="ECO:0000313" key="3">
    <source>
        <dbReference type="Proteomes" id="UP000831327"/>
    </source>
</evidence>
<organism evidence="2 3">
    <name type="scientific">Roseomonas fluvialis</name>
    <dbReference type="NCBI Taxonomy" id="1750527"/>
    <lineage>
        <taxon>Bacteria</taxon>
        <taxon>Pseudomonadati</taxon>
        <taxon>Pseudomonadota</taxon>
        <taxon>Alphaproteobacteria</taxon>
        <taxon>Acetobacterales</taxon>
        <taxon>Roseomonadaceae</taxon>
        <taxon>Roseomonas</taxon>
    </lineage>
</organism>
<dbReference type="InterPro" id="IPR038732">
    <property type="entry name" value="HpyO/CreE_NAD-binding"/>
</dbReference>
<sequence>MTQQTIAVIGAGFSGTLLALHLLRRCPPTTSVLLIERNSSFGRGQAYATGNANHLLNVPAGRMSAFRDRPDDFVQWLKRQPAADPSLPVATPGCFVSRGLFGDYVRHLIDAEHDVPGRGERLLLLQADVAALRKEADSLTLHLADGRVVRAGLAVLAVGNFPPELPPGVDPAAVDGSWYRPDPWGSDTFTDLDPDAPVLLIGTGLTAVDGVVSLRDLGHRGPIHALSRRGLLPRPHPVRADVVPPSEMPPLPTGFSTLLRLLRREADRRAEQGGSWHAVVDALRPSTQDLWQALAPDEKARFLRHLRPWWDVHRHRMAAPVAELIDAARQSGQLAIHVGRIRRIADSPGGAAVTYRRRQGGSEQTLDVARVVNCAGPGCDYDRIADPLVRDPLATGYARPDAFRLGLDVTPASALRDSTGAISRRLFAVGPVTKAAFWEMTAVPDIRRQSEMLAEHLASLVAVAPPLRARSA</sequence>
<dbReference type="InterPro" id="IPR036188">
    <property type="entry name" value="FAD/NAD-bd_sf"/>
</dbReference>
<dbReference type="SUPFAM" id="SSF51905">
    <property type="entry name" value="FAD/NAD(P)-binding domain"/>
    <property type="match status" value="1"/>
</dbReference>
<dbReference type="Proteomes" id="UP000831327">
    <property type="component" value="Chromosome"/>
</dbReference>